<feature type="transmembrane region" description="Helical" evidence="1">
    <location>
        <begin position="350"/>
        <end position="376"/>
    </location>
</feature>
<keyword evidence="1" id="KW-0472">Membrane</keyword>
<evidence type="ECO:0000313" key="4">
    <source>
        <dbReference type="Proteomes" id="UP000596742"/>
    </source>
</evidence>
<sequence>MYLPKSICLLIIFITYINATKIIVSTYNLWNVMFNWEIRKLKIAKLIKSSNPDVIAFQEVRCGYSKNENQILELQKLLPAYKWSFFKCSNKVQKIKHSIKKGYNKEGIGILSKLEVLNAKAEELPYTYGPDTNKRLLIHVKLIQEDHVVNIINVHFSYDRQQQCGNAAALLDYVFRKRLKNVVLLGDFNTYNDFEAPMDLITFKPGHAMTHCKQELQQIGNRYINFDDSWQKLHGKDHTGLTFSNMPFPGLESRPDRILVNSETEVISASLSGHGTNYKRQYRSSIVFSRFQTVLKQAALSYHSISGFSCFHDCGPHGSCRCGVCIADGNDKTCHLPNCIECNANLYNNYFIMTCIAIFVLIHVFFAVLSILITAANFKGETIFSLLGFKCCLCNPDLYTKPILLTRRSKFIKICHKWPLFRIPPCYLLLISSVSFFFVLTFIKYHFSDMIKTVNNILDEEYFPSDHLMLSVTLKYTIS</sequence>
<dbReference type="PANTHER" id="PTHR14859">
    <property type="entry name" value="CALCOFLUOR WHITE HYPERSENSITIVE PROTEIN PRECURSOR"/>
    <property type="match status" value="1"/>
</dbReference>
<dbReference type="GO" id="GO:0016020">
    <property type="term" value="C:membrane"/>
    <property type="evidence" value="ECO:0007669"/>
    <property type="project" value="GOC"/>
</dbReference>
<dbReference type="InterPro" id="IPR036691">
    <property type="entry name" value="Endo/exonu/phosph_ase_sf"/>
</dbReference>
<comment type="caution">
    <text evidence="3">The sequence shown here is derived from an EMBL/GenBank/DDBJ whole genome shotgun (WGS) entry which is preliminary data.</text>
</comment>
<reference evidence="3" key="1">
    <citation type="submission" date="2018-11" db="EMBL/GenBank/DDBJ databases">
        <authorList>
            <person name="Alioto T."/>
            <person name="Alioto T."/>
        </authorList>
    </citation>
    <scope>NUCLEOTIDE SEQUENCE</scope>
</reference>
<dbReference type="AlphaFoldDB" id="A0A8B6CZP3"/>
<dbReference type="SUPFAM" id="SSF56219">
    <property type="entry name" value="DNase I-like"/>
    <property type="match status" value="1"/>
</dbReference>
<dbReference type="GO" id="GO:0005783">
    <property type="term" value="C:endoplasmic reticulum"/>
    <property type="evidence" value="ECO:0007669"/>
    <property type="project" value="TreeGrafter"/>
</dbReference>
<dbReference type="Pfam" id="PF03372">
    <property type="entry name" value="Exo_endo_phos"/>
    <property type="match status" value="1"/>
</dbReference>
<protein>
    <recommendedName>
        <fullName evidence="2">Endonuclease/exonuclease/phosphatase domain-containing protein</fullName>
    </recommendedName>
</protein>
<evidence type="ECO:0000313" key="3">
    <source>
        <dbReference type="EMBL" id="VDI11598.1"/>
    </source>
</evidence>
<feature type="transmembrane region" description="Helical" evidence="1">
    <location>
        <begin position="426"/>
        <end position="447"/>
    </location>
</feature>
<dbReference type="Proteomes" id="UP000596742">
    <property type="component" value="Unassembled WGS sequence"/>
</dbReference>
<evidence type="ECO:0000259" key="2">
    <source>
        <dbReference type="Pfam" id="PF03372"/>
    </source>
</evidence>
<organism evidence="3 4">
    <name type="scientific">Mytilus galloprovincialis</name>
    <name type="common">Mediterranean mussel</name>
    <dbReference type="NCBI Taxonomy" id="29158"/>
    <lineage>
        <taxon>Eukaryota</taxon>
        <taxon>Metazoa</taxon>
        <taxon>Spiralia</taxon>
        <taxon>Lophotrochozoa</taxon>
        <taxon>Mollusca</taxon>
        <taxon>Bivalvia</taxon>
        <taxon>Autobranchia</taxon>
        <taxon>Pteriomorphia</taxon>
        <taxon>Mytilida</taxon>
        <taxon>Mytiloidea</taxon>
        <taxon>Mytilidae</taxon>
        <taxon>Mytilinae</taxon>
        <taxon>Mytilus</taxon>
    </lineage>
</organism>
<dbReference type="GO" id="GO:0003824">
    <property type="term" value="F:catalytic activity"/>
    <property type="evidence" value="ECO:0007669"/>
    <property type="project" value="InterPro"/>
</dbReference>
<name>A0A8B6CZP3_MYTGA</name>
<dbReference type="GO" id="GO:0006506">
    <property type="term" value="P:GPI anchor biosynthetic process"/>
    <property type="evidence" value="ECO:0007669"/>
    <property type="project" value="TreeGrafter"/>
</dbReference>
<dbReference type="InterPro" id="IPR005135">
    <property type="entry name" value="Endo/exonuclease/phosphatase"/>
</dbReference>
<keyword evidence="1" id="KW-0812">Transmembrane</keyword>
<dbReference type="Gene3D" id="3.60.10.10">
    <property type="entry name" value="Endonuclease/exonuclease/phosphatase"/>
    <property type="match status" value="1"/>
</dbReference>
<dbReference type="EMBL" id="UYJE01002534">
    <property type="protein sequence ID" value="VDI11598.1"/>
    <property type="molecule type" value="Genomic_DNA"/>
</dbReference>
<evidence type="ECO:0000256" key="1">
    <source>
        <dbReference type="SAM" id="Phobius"/>
    </source>
</evidence>
<dbReference type="PANTHER" id="PTHR14859:SF16">
    <property type="entry name" value="ENDONUCLEASE_EXONUCLEASE_PHOSPHATASE DOMAIN-CONTAINING PROTEIN"/>
    <property type="match status" value="1"/>
</dbReference>
<keyword evidence="4" id="KW-1185">Reference proteome</keyword>
<proteinExistence type="predicted"/>
<dbReference type="OrthoDB" id="387657at2759"/>
<accession>A0A8B6CZP3</accession>
<dbReference type="InterPro" id="IPR051916">
    <property type="entry name" value="GPI-anchor_lipid_remodeler"/>
</dbReference>
<feature type="domain" description="Endonuclease/exonuclease/phosphatase" evidence="2">
    <location>
        <begin position="30"/>
        <end position="272"/>
    </location>
</feature>
<gene>
    <name evidence="3" type="ORF">MGAL_10B059361</name>
</gene>
<keyword evidence="1" id="KW-1133">Transmembrane helix</keyword>